<keyword evidence="3" id="KW-0808">Transferase</keyword>
<dbReference type="NCBIfam" id="TIGR03025">
    <property type="entry name" value="EPS_sugtrans"/>
    <property type="match status" value="1"/>
</dbReference>
<evidence type="ECO:0000256" key="6">
    <source>
        <dbReference type="ARBA" id="ARBA00023136"/>
    </source>
</evidence>
<keyword evidence="6 7" id="KW-0472">Membrane</keyword>
<evidence type="ECO:0000256" key="2">
    <source>
        <dbReference type="ARBA" id="ARBA00006464"/>
    </source>
</evidence>
<name>A0AA36Y4I2_9FIRM</name>
<dbReference type="EMBL" id="AGEL01000007">
    <property type="protein sequence ID" value="EHO16553.1"/>
    <property type="molecule type" value="Genomic_DNA"/>
</dbReference>
<evidence type="ECO:0000256" key="4">
    <source>
        <dbReference type="ARBA" id="ARBA00022692"/>
    </source>
</evidence>
<evidence type="ECO:0000259" key="8">
    <source>
        <dbReference type="Pfam" id="PF02397"/>
    </source>
</evidence>
<dbReference type="Pfam" id="PF02397">
    <property type="entry name" value="Bac_transf"/>
    <property type="match status" value="1"/>
</dbReference>
<dbReference type="GeneID" id="86941010"/>
<feature type="transmembrane region" description="Helical" evidence="7">
    <location>
        <begin position="107"/>
        <end position="133"/>
    </location>
</feature>
<comment type="subcellular location">
    <subcellularLocation>
        <location evidence="1">Membrane</location>
        <topology evidence="1">Multi-pass membrane protein</topology>
    </subcellularLocation>
</comment>
<evidence type="ECO:0000313" key="9">
    <source>
        <dbReference type="EMBL" id="EHO16553.1"/>
    </source>
</evidence>
<feature type="transmembrane region" description="Helical" evidence="7">
    <location>
        <begin position="49"/>
        <end position="67"/>
    </location>
</feature>
<evidence type="ECO:0000256" key="1">
    <source>
        <dbReference type="ARBA" id="ARBA00004141"/>
    </source>
</evidence>
<feature type="transmembrane region" description="Helical" evidence="7">
    <location>
        <begin position="79"/>
        <end position="101"/>
    </location>
</feature>
<feature type="transmembrane region" description="Helical" evidence="7">
    <location>
        <begin position="12"/>
        <end position="29"/>
    </location>
</feature>
<reference evidence="9 10" key="1">
    <citation type="submission" date="2011-10" db="EMBL/GenBank/DDBJ databases">
        <title>The Genome Sequence of Lachnospiraceae bacterium ACC2.</title>
        <authorList>
            <consortium name="The Broad Institute Genome Sequencing Platform"/>
            <person name="Earl A."/>
            <person name="Ward D."/>
            <person name="Feldgarden M."/>
            <person name="Gevers D."/>
            <person name="Sizova M."/>
            <person name="Hazen A."/>
            <person name="Epstein S."/>
            <person name="Young S.K."/>
            <person name="Zeng Q."/>
            <person name="Gargeya S."/>
            <person name="Fitzgerald M."/>
            <person name="Haas B."/>
            <person name="Abouelleil A."/>
            <person name="Alvarado L."/>
            <person name="Arachchi H.M."/>
            <person name="Berlin A."/>
            <person name="Brown A."/>
            <person name="Chapman S.B."/>
            <person name="Chen Z."/>
            <person name="Dunbar C."/>
            <person name="Freedman E."/>
            <person name="Gearin G."/>
            <person name="Goldberg J."/>
            <person name="Griggs A."/>
            <person name="Gujja S."/>
            <person name="Heiman D."/>
            <person name="Howarth C."/>
            <person name="Larson L."/>
            <person name="Lui A."/>
            <person name="MacDonald P.J.P."/>
            <person name="Montmayeur A."/>
            <person name="Murphy C."/>
            <person name="Neiman D."/>
            <person name="Pearson M."/>
            <person name="Priest M."/>
            <person name="Roberts A."/>
            <person name="Saif S."/>
            <person name="Shea T."/>
            <person name="Shenoy N."/>
            <person name="Sisk P."/>
            <person name="Stolte C."/>
            <person name="Sykes S."/>
            <person name="Wortman J."/>
            <person name="Nusbaum C."/>
            <person name="Birren B."/>
        </authorList>
    </citation>
    <scope>NUCLEOTIDE SEQUENCE [LARGE SCALE GENOMIC DNA]</scope>
    <source>
        <strain evidence="9 10">ACC2</strain>
    </source>
</reference>
<evidence type="ECO:0000313" key="10">
    <source>
        <dbReference type="Proteomes" id="UP000018466"/>
    </source>
</evidence>
<proteinExistence type="inferred from homology"/>
<dbReference type="InterPro" id="IPR017475">
    <property type="entry name" value="EPS_sugar_tfrase"/>
</dbReference>
<dbReference type="AlphaFoldDB" id="A0AA36Y4I2"/>
<protein>
    <submittedName>
        <fullName evidence="9">Exopolysaccharide biosynthesis polyprenyl glycosylphosphotransferase</fullName>
    </submittedName>
</protein>
<keyword evidence="10" id="KW-1185">Reference proteome</keyword>
<feature type="domain" description="Bacterial sugar transferase" evidence="8">
    <location>
        <begin position="254"/>
        <end position="434"/>
    </location>
</feature>
<evidence type="ECO:0000256" key="3">
    <source>
        <dbReference type="ARBA" id="ARBA00022679"/>
    </source>
</evidence>
<keyword evidence="4 7" id="KW-0812">Transmembrane</keyword>
<dbReference type="PANTHER" id="PTHR30576:SF0">
    <property type="entry name" value="UNDECAPRENYL-PHOSPHATE N-ACETYLGALACTOSAMINYL 1-PHOSPHATE TRANSFERASE-RELATED"/>
    <property type="match status" value="1"/>
</dbReference>
<dbReference type="Proteomes" id="UP000018466">
    <property type="component" value="Unassembled WGS sequence"/>
</dbReference>
<feature type="transmembrane region" description="Helical" evidence="7">
    <location>
        <begin position="259"/>
        <end position="280"/>
    </location>
</feature>
<dbReference type="InterPro" id="IPR003362">
    <property type="entry name" value="Bact_transf"/>
</dbReference>
<keyword evidence="5 7" id="KW-1133">Transmembrane helix</keyword>
<dbReference type="PANTHER" id="PTHR30576">
    <property type="entry name" value="COLANIC BIOSYNTHESIS UDP-GLUCOSE LIPID CARRIER TRANSFERASE"/>
    <property type="match status" value="1"/>
</dbReference>
<comment type="caution">
    <text evidence="9">The sequence shown here is derived from an EMBL/GenBank/DDBJ whole genome shotgun (WGS) entry which is preliminary data.</text>
</comment>
<gene>
    <name evidence="9" type="ORF">HMPREF9623_01252</name>
</gene>
<dbReference type="GO" id="GO:0016020">
    <property type="term" value="C:membrane"/>
    <property type="evidence" value="ECO:0007669"/>
    <property type="project" value="UniProtKB-SubCell"/>
</dbReference>
<organism evidence="9 10">
    <name type="scientific">Stomatobaculum longum</name>
    <dbReference type="NCBI Taxonomy" id="796942"/>
    <lineage>
        <taxon>Bacteria</taxon>
        <taxon>Bacillati</taxon>
        <taxon>Bacillota</taxon>
        <taxon>Clostridia</taxon>
        <taxon>Lachnospirales</taxon>
        <taxon>Lachnospiraceae</taxon>
        <taxon>Stomatobaculum</taxon>
    </lineage>
</organism>
<evidence type="ECO:0000256" key="7">
    <source>
        <dbReference type="SAM" id="Phobius"/>
    </source>
</evidence>
<dbReference type="RefSeq" id="WP_009533085.1">
    <property type="nucleotide sequence ID" value="NZ_JH590863.1"/>
</dbReference>
<accession>A0AA36Y4I2</accession>
<dbReference type="GO" id="GO:0016780">
    <property type="term" value="F:phosphotransferase activity, for other substituted phosphate groups"/>
    <property type="evidence" value="ECO:0007669"/>
    <property type="project" value="TreeGrafter"/>
</dbReference>
<sequence>MEQMERYKRLIKFGAAAVILFVEIGLYYLLWTHYYNRVITMPFWRRGNWFMTGLYGTMLFVFHNLYGGLKIGFFRKNNIIYSQFLAILATNVFGYLLLALVERHWYVPLPFVILTAVDMALVFFWASIFQWTYNLLFPPRQLLLIYGKRSVAHVLEKMNSRDDKYVLTAAIRIDEGIERIMQEVPKYGGVIIGDLGSHDRNLIFKRCYEMDKRVYMIPKISDVLIRSSDELKLFDTVLLLSRNDGLQVDQLFCKRVLDILSAGALLILSLPLFLLFAIAIRLEDRGPVFYKQCRLTKDGKTFDILKFRTMRVNAEADGVARLAAQADDRITRVGKVLRATRLDELPQVLNILKGDMSMVGPRPERPEIAAEYKKEIPEFDYRLKVKAGLTGYAQIYGVYNTTPYDKLKLDLIYIRNYSIFLDLKLIFMTPKILFMKEKTEGVADGQVTAVQQTGDLSGELKF</sequence>
<evidence type="ECO:0000256" key="5">
    <source>
        <dbReference type="ARBA" id="ARBA00022989"/>
    </source>
</evidence>
<comment type="similarity">
    <text evidence="2">Belongs to the bacterial sugar transferase family.</text>
</comment>